<sequence>MNQFELLTILPGTLTEDEVRAVNSTVTSMIKEKGAQTVESEEMGKRRLAYPMKKIRYGYYQSFIFDLPREVVAELQKRLLLLPEVLRFMIQGFSPEKRAAKRQWQERRASSAIHTGGDGTRAMADKTEAGVSPSESFARASESASLEQTAKKEERGHVDMKEIDKKLDEILDSSLTDV</sequence>
<dbReference type="GO" id="GO:0070181">
    <property type="term" value="F:small ribosomal subunit rRNA binding"/>
    <property type="evidence" value="ECO:0007669"/>
    <property type="project" value="TreeGrafter"/>
</dbReference>
<dbReference type="InterPro" id="IPR035980">
    <property type="entry name" value="Ribosomal_bS6_sf"/>
</dbReference>
<dbReference type="EMBL" id="LCMA01000006">
    <property type="protein sequence ID" value="KKU26814.1"/>
    <property type="molecule type" value="Genomic_DNA"/>
</dbReference>
<dbReference type="InterPro" id="IPR014717">
    <property type="entry name" value="Transl_elong_EF1B/ribsomal_bS6"/>
</dbReference>
<dbReference type="GO" id="GO:0005840">
    <property type="term" value="C:ribosome"/>
    <property type="evidence" value="ECO:0007669"/>
    <property type="project" value="UniProtKB-KW"/>
</dbReference>
<dbReference type="HAMAP" id="MF_00360">
    <property type="entry name" value="Ribosomal_bS6"/>
    <property type="match status" value="1"/>
</dbReference>
<comment type="similarity">
    <text evidence="1 3">Belongs to the bacterial ribosomal protein bS6 family.</text>
</comment>
<evidence type="ECO:0000313" key="5">
    <source>
        <dbReference type="EMBL" id="KKU26814.1"/>
    </source>
</evidence>
<feature type="compositionally biased region" description="Low complexity" evidence="4">
    <location>
        <begin position="132"/>
        <end position="147"/>
    </location>
</feature>
<feature type="compositionally biased region" description="Basic and acidic residues" evidence="4">
    <location>
        <begin position="149"/>
        <end position="163"/>
    </location>
</feature>
<evidence type="ECO:0000256" key="3">
    <source>
        <dbReference type="HAMAP-Rule" id="MF_00360"/>
    </source>
</evidence>
<dbReference type="PANTHER" id="PTHR21011">
    <property type="entry name" value="MITOCHONDRIAL 28S RIBOSOMAL PROTEIN S6"/>
    <property type="match status" value="1"/>
</dbReference>
<gene>
    <name evidence="3" type="primary">rpsF</name>
    <name evidence="5" type="ORF">UX39_C0006G0026</name>
</gene>
<evidence type="ECO:0000256" key="4">
    <source>
        <dbReference type="SAM" id="MobiDB-lite"/>
    </source>
</evidence>
<feature type="region of interest" description="Disordered" evidence="4">
    <location>
        <begin position="101"/>
        <end position="163"/>
    </location>
</feature>
<evidence type="ECO:0000256" key="2">
    <source>
        <dbReference type="ARBA" id="ARBA00035294"/>
    </source>
</evidence>
<name>A0A0G1P1N3_9BACT</name>
<dbReference type="CDD" id="cd00473">
    <property type="entry name" value="bS6"/>
    <property type="match status" value="1"/>
</dbReference>
<proteinExistence type="inferred from homology"/>
<dbReference type="NCBIfam" id="TIGR00166">
    <property type="entry name" value="S6"/>
    <property type="match status" value="1"/>
</dbReference>
<dbReference type="GO" id="GO:0005737">
    <property type="term" value="C:cytoplasm"/>
    <property type="evidence" value="ECO:0007669"/>
    <property type="project" value="UniProtKB-ARBA"/>
</dbReference>
<dbReference type="AlphaFoldDB" id="A0A0G1P1N3"/>
<keyword evidence="3" id="KW-0699">rRNA-binding</keyword>
<evidence type="ECO:0000313" key="6">
    <source>
        <dbReference type="Proteomes" id="UP000034175"/>
    </source>
</evidence>
<keyword evidence="3" id="KW-0694">RNA-binding</keyword>
<dbReference type="GO" id="GO:0003735">
    <property type="term" value="F:structural constituent of ribosome"/>
    <property type="evidence" value="ECO:0007669"/>
    <property type="project" value="InterPro"/>
</dbReference>
<dbReference type="GO" id="GO:1990904">
    <property type="term" value="C:ribonucleoprotein complex"/>
    <property type="evidence" value="ECO:0007669"/>
    <property type="project" value="UniProtKB-KW"/>
</dbReference>
<dbReference type="SUPFAM" id="SSF54995">
    <property type="entry name" value="Ribosomal protein S6"/>
    <property type="match status" value="1"/>
</dbReference>
<dbReference type="GO" id="GO:0006412">
    <property type="term" value="P:translation"/>
    <property type="evidence" value="ECO:0007669"/>
    <property type="project" value="UniProtKB-UniRule"/>
</dbReference>
<comment type="function">
    <text evidence="3">Binds together with bS18 to 16S ribosomal RNA.</text>
</comment>
<accession>A0A0G1P1N3</accession>
<dbReference type="InterPro" id="IPR020814">
    <property type="entry name" value="Ribosomal_S6_plastid/chlpt"/>
</dbReference>
<dbReference type="InterPro" id="IPR000529">
    <property type="entry name" value="Ribosomal_bS6"/>
</dbReference>
<dbReference type="Proteomes" id="UP000034175">
    <property type="component" value="Unassembled WGS sequence"/>
</dbReference>
<reference evidence="5 6" key="1">
    <citation type="journal article" date="2015" name="Nature">
        <title>rRNA introns, odd ribosomes, and small enigmatic genomes across a large radiation of phyla.</title>
        <authorList>
            <person name="Brown C.T."/>
            <person name="Hug L.A."/>
            <person name="Thomas B.C."/>
            <person name="Sharon I."/>
            <person name="Castelle C.J."/>
            <person name="Singh A."/>
            <person name="Wilkins M.J."/>
            <person name="Williams K.H."/>
            <person name="Banfield J.F."/>
        </authorList>
    </citation>
    <scope>NUCLEOTIDE SEQUENCE [LARGE SCALE GENOMIC DNA]</scope>
</reference>
<evidence type="ECO:0000256" key="1">
    <source>
        <dbReference type="ARBA" id="ARBA00009512"/>
    </source>
</evidence>
<dbReference type="Gene3D" id="3.30.70.60">
    <property type="match status" value="1"/>
</dbReference>
<dbReference type="PANTHER" id="PTHR21011:SF1">
    <property type="entry name" value="SMALL RIBOSOMAL SUBUNIT PROTEIN BS6M"/>
    <property type="match status" value="1"/>
</dbReference>
<comment type="caution">
    <text evidence="5">The sequence shown here is derived from an EMBL/GenBank/DDBJ whole genome shotgun (WGS) entry which is preliminary data.</text>
</comment>
<dbReference type="Pfam" id="PF01250">
    <property type="entry name" value="Ribosomal_S6"/>
    <property type="match status" value="1"/>
</dbReference>
<keyword evidence="3 5" id="KW-0689">Ribosomal protein</keyword>
<protein>
    <recommendedName>
        <fullName evidence="2 3">Small ribosomal subunit protein bS6</fullName>
    </recommendedName>
</protein>
<organism evidence="5 6">
    <name type="scientific">Candidatus Magasanikbacteria bacterium GW2011_GWA2_46_17</name>
    <dbReference type="NCBI Taxonomy" id="1619042"/>
    <lineage>
        <taxon>Bacteria</taxon>
        <taxon>Candidatus Magasanikiibacteriota</taxon>
    </lineage>
</organism>
<keyword evidence="3" id="KW-0687">Ribonucleoprotein</keyword>